<organism evidence="2 3">
    <name type="scientific">Streptomyces thermospinosisporus</name>
    <dbReference type="NCBI Taxonomy" id="161482"/>
    <lineage>
        <taxon>Bacteria</taxon>
        <taxon>Bacillati</taxon>
        <taxon>Actinomycetota</taxon>
        <taxon>Actinomycetes</taxon>
        <taxon>Kitasatosporales</taxon>
        <taxon>Streptomycetaceae</taxon>
        <taxon>Streptomyces</taxon>
    </lineage>
</organism>
<accession>A0ABP4JMJ8</accession>
<protein>
    <submittedName>
        <fullName evidence="2">Uncharacterized protein</fullName>
    </submittedName>
</protein>
<comment type="caution">
    <text evidence="2">The sequence shown here is derived from an EMBL/GenBank/DDBJ whole genome shotgun (WGS) entry which is preliminary data.</text>
</comment>
<proteinExistence type="predicted"/>
<keyword evidence="3" id="KW-1185">Reference proteome</keyword>
<gene>
    <name evidence="2" type="ORF">GCM10009601_25740</name>
</gene>
<reference evidence="3" key="1">
    <citation type="journal article" date="2019" name="Int. J. Syst. Evol. Microbiol.">
        <title>The Global Catalogue of Microorganisms (GCM) 10K type strain sequencing project: providing services to taxonomists for standard genome sequencing and annotation.</title>
        <authorList>
            <consortium name="The Broad Institute Genomics Platform"/>
            <consortium name="The Broad Institute Genome Sequencing Center for Infectious Disease"/>
            <person name="Wu L."/>
            <person name="Ma J."/>
        </authorList>
    </citation>
    <scope>NUCLEOTIDE SEQUENCE [LARGE SCALE GENOMIC DNA]</scope>
    <source>
        <strain evidence="3">JCM 11756</strain>
    </source>
</reference>
<evidence type="ECO:0000256" key="1">
    <source>
        <dbReference type="SAM" id="MobiDB-lite"/>
    </source>
</evidence>
<evidence type="ECO:0000313" key="2">
    <source>
        <dbReference type="EMBL" id="GAA1423130.1"/>
    </source>
</evidence>
<sequence length="142" mass="15334">MPSLRRHLLGQGEPGARPDPLPVENPGRLEALQTRGADRRDEIACRYDLFGEPADQLCDPELRLVVLVVAQLGVHVERGALGLFGPPVVLHPFLAPLRGADRPELSRELPVGDRLEHGVGAQLGGLVERCVRQTAGHGLLAQ</sequence>
<feature type="region of interest" description="Disordered" evidence="1">
    <location>
        <begin position="1"/>
        <end position="26"/>
    </location>
</feature>
<dbReference type="EMBL" id="BAAAIZ010000033">
    <property type="protein sequence ID" value="GAA1423130.1"/>
    <property type="molecule type" value="Genomic_DNA"/>
</dbReference>
<evidence type="ECO:0000313" key="3">
    <source>
        <dbReference type="Proteomes" id="UP001500973"/>
    </source>
</evidence>
<dbReference type="Proteomes" id="UP001500973">
    <property type="component" value="Unassembled WGS sequence"/>
</dbReference>
<name>A0ABP4JMJ8_9ACTN</name>